<feature type="transmembrane region" description="Helical" evidence="12">
    <location>
        <begin position="257"/>
        <end position="273"/>
    </location>
</feature>
<dbReference type="GO" id="GO:0005886">
    <property type="term" value="C:plasma membrane"/>
    <property type="evidence" value="ECO:0007669"/>
    <property type="project" value="UniProtKB-SubCell"/>
</dbReference>
<evidence type="ECO:0000256" key="5">
    <source>
        <dbReference type="ARBA" id="ARBA00022519"/>
    </source>
</evidence>
<sequence>MRFDKPIGTLLLLWPTYWALCLATKGEVPKALFIIFTLGTIIMRAAGCVINDYADRHVDGHVERTKHRPLITGDVSVLGAKILFVCLLILALLLVLQLNSFTIMLSFVALLLASFYPFMKRYTHFPQVVLGAAFSWGMMMAYGAIYGRLPLEAWFLFAANLSWTVAYDTQYAMVDREDDLKIGVKSTAIFFGQYDVLAITVLQMISILMLLIVGGLTHLGWIFCCALALVSCLFIYQYQLIKTKERDKCFAAFRHNNWVGVVVFAGIAIDLYFQ</sequence>
<evidence type="ECO:0000256" key="10">
    <source>
        <dbReference type="ARBA" id="ARBA00022989"/>
    </source>
</evidence>
<gene>
    <name evidence="12" type="primary">ubiA</name>
    <name evidence="14" type="ORF">SAMN02583745_00077</name>
</gene>
<dbReference type="Gene3D" id="1.10.357.140">
    <property type="entry name" value="UbiA prenyltransferase"/>
    <property type="match status" value="1"/>
</dbReference>
<evidence type="ECO:0000256" key="2">
    <source>
        <dbReference type="ARBA" id="ARBA00004141"/>
    </source>
</evidence>
<keyword evidence="11 12" id="KW-0472">Membrane</keyword>
<accession>A0A1H9Y684</accession>
<keyword evidence="9 12" id="KW-0460">Magnesium</keyword>
<keyword evidence="4 12" id="KW-1003">Cell membrane</keyword>
<dbReference type="InterPro" id="IPR006370">
    <property type="entry name" value="HB_polyprenyltransferase-like"/>
</dbReference>
<dbReference type="STRING" id="1123402.SAMN02583745_00077"/>
<dbReference type="Proteomes" id="UP000242642">
    <property type="component" value="Unassembled WGS sequence"/>
</dbReference>
<comment type="function">
    <text evidence="12">Catalyzes the prenylation of para-hydroxybenzoate (PHB) with an all-trans polyprenyl group. Mediates the second step in the final reaction sequence of ubiquinone-8 (UQ-8) biosynthesis, which is the condensation of the polyisoprenoid side chain with PHB, generating the first membrane-bound Q intermediate 3-octaprenyl-4-hydroxybenzoate.</text>
</comment>
<feature type="transmembrane region" description="Helical" evidence="12">
    <location>
        <begin position="75"/>
        <end position="95"/>
    </location>
</feature>
<dbReference type="EC" id="2.5.1.39" evidence="12 13"/>
<evidence type="ECO:0000256" key="8">
    <source>
        <dbReference type="ARBA" id="ARBA00022692"/>
    </source>
</evidence>
<keyword evidence="7 12" id="KW-0831">Ubiquinone biosynthesis</keyword>
<evidence type="ECO:0000313" key="14">
    <source>
        <dbReference type="EMBL" id="SES64300.1"/>
    </source>
</evidence>
<dbReference type="InterPro" id="IPR039653">
    <property type="entry name" value="Prenyltransferase"/>
</dbReference>
<feature type="transmembrane region" description="Helical" evidence="12">
    <location>
        <begin position="194"/>
        <end position="213"/>
    </location>
</feature>
<dbReference type="Pfam" id="PF01040">
    <property type="entry name" value="UbiA"/>
    <property type="match status" value="1"/>
</dbReference>
<reference evidence="15" key="1">
    <citation type="submission" date="2016-10" db="EMBL/GenBank/DDBJ databases">
        <authorList>
            <person name="Varghese N."/>
            <person name="Submissions S."/>
        </authorList>
    </citation>
    <scope>NUCLEOTIDE SEQUENCE [LARGE SCALE GENOMIC DNA]</scope>
    <source>
        <strain evidence="15">DSM 18579</strain>
    </source>
</reference>
<dbReference type="FunFam" id="1.20.120.1780:FF:000001">
    <property type="entry name" value="4-hydroxybenzoate octaprenyltransferase"/>
    <property type="match status" value="1"/>
</dbReference>
<dbReference type="Gene3D" id="1.20.120.1780">
    <property type="entry name" value="UbiA prenyltransferase"/>
    <property type="match status" value="1"/>
</dbReference>
<evidence type="ECO:0000256" key="3">
    <source>
        <dbReference type="ARBA" id="ARBA00005985"/>
    </source>
</evidence>
<feature type="transmembrane region" description="Helical" evidence="12">
    <location>
        <begin position="33"/>
        <end position="54"/>
    </location>
</feature>
<dbReference type="HAMAP" id="MF_01635">
    <property type="entry name" value="UbiA"/>
    <property type="match status" value="1"/>
</dbReference>
<evidence type="ECO:0000256" key="12">
    <source>
        <dbReference type="HAMAP-Rule" id="MF_01635"/>
    </source>
</evidence>
<comment type="subcellular location">
    <subcellularLocation>
        <location evidence="12">Cell inner membrane</location>
        <topology evidence="12">Multi-pass membrane protein</topology>
    </subcellularLocation>
    <subcellularLocation>
        <location evidence="2">Membrane</location>
        <topology evidence="2">Multi-pass membrane protein</topology>
    </subcellularLocation>
</comment>
<name>A0A1H9Y684_9GAMM</name>
<dbReference type="NCBIfam" id="TIGR01474">
    <property type="entry name" value="ubiA_proteo"/>
    <property type="match status" value="1"/>
</dbReference>
<keyword evidence="15" id="KW-1185">Reference proteome</keyword>
<dbReference type="InterPro" id="IPR044878">
    <property type="entry name" value="UbiA_sf"/>
</dbReference>
<evidence type="ECO:0000256" key="13">
    <source>
        <dbReference type="NCBIfam" id="TIGR01474"/>
    </source>
</evidence>
<dbReference type="CDD" id="cd13959">
    <property type="entry name" value="PT_UbiA_COQ2"/>
    <property type="match status" value="1"/>
</dbReference>
<dbReference type="OrthoDB" id="9782418at2"/>
<dbReference type="GO" id="GO:0006744">
    <property type="term" value="P:ubiquinone biosynthetic process"/>
    <property type="evidence" value="ECO:0007669"/>
    <property type="project" value="UniProtKB-UniRule"/>
</dbReference>
<dbReference type="UniPathway" id="UPA00232"/>
<evidence type="ECO:0000313" key="15">
    <source>
        <dbReference type="Proteomes" id="UP000242642"/>
    </source>
</evidence>
<evidence type="ECO:0000256" key="9">
    <source>
        <dbReference type="ARBA" id="ARBA00022842"/>
    </source>
</evidence>
<comment type="catalytic activity">
    <reaction evidence="12">
        <text>all-trans-octaprenyl diphosphate + 4-hydroxybenzoate = 4-hydroxy-3-(all-trans-octaprenyl)benzoate + diphosphate</text>
        <dbReference type="Rhea" id="RHEA:27782"/>
        <dbReference type="ChEBI" id="CHEBI:1617"/>
        <dbReference type="ChEBI" id="CHEBI:17879"/>
        <dbReference type="ChEBI" id="CHEBI:33019"/>
        <dbReference type="ChEBI" id="CHEBI:57711"/>
        <dbReference type="EC" id="2.5.1.39"/>
    </reaction>
</comment>
<protein>
    <recommendedName>
        <fullName evidence="12 13">4-hydroxybenzoate octaprenyltransferase</fullName>
        <ecNumber evidence="12 13">2.5.1.39</ecNumber>
    </recommendedName>
    <alternativeName>
        <fullName evidence="12">4-HB polyprenyltransferase</fullName>
    </alternativeName>
</protein>
<dbReference type="PANTHER" id="PTHR11048">
    <property type="entry name" value="PRENYLTRANSFERASES"/>
    <property type="match status" value="1"/>
</dbReference>
<keyword evidence="6 12" id="KW-0808">Transferase</keyword>
<evidence type="ECO:0000256" key="4">
    <source>
        <dbReference type="ARBA" id="ARBA00022475"/>
    </source>
</evidence>
<comment type="pathway">
    <text evidence="12">Cofactor biosynthesis; ubiquinone biosynthesis.</text>
</comment>
<evidence type="ECO:0000256" key="11">
    <source>
        <dbReference type="ARBA" id="ARBA00023136"/>
    </source>
</evidence>
<keyword evidence="8 12" id="KW-0812">Transmembrane</keyword>
<keyword evidence="5 12" id="KW-0997">Cell inner membrane</keyword>
<feature type="transmembrane region" description="Helical" evidence="12">
    <location>
        <begin position="128"/>
        <end position="147"/>
    </location>
</feature>
<comment type="cofactor">
    <cofactor evidence="1 12">
        <name>Mg(2+)</name>
        <dbReference type="ChEBI" id="CHEBI:18420"/>
    </cofactor>
</comment>
<dbReference type="PANTHER" id="PTHR11048:SF28">
    <property type="entry name" value="4-HYDROXYBENZOATE POLYPRENYLTRANSFERASE, MITOCHONDRIAL"/>
    <property type="match status" value="1"/>
</dbReference>
<evidence type="ECO:0000256" key="7">
    <source>
        <dbReference type="ARBA" id="ARBA00022688"/>
    </source>
</evidence>
<dbReference type="InterPro" id="IPR000537">
    <property type="entry name" value="UbiA_prenyltransferase"/>
</dbReference>
<organism evidence="14 15">
    <name type="scientific">Thorsellia anophelis DSM 18579</name>
    <dbReference type="NCBI Taxonomy" id="1123402"/>
    <lineage>
        <taxon>Bacteria</taxon>
        <taxon>Pseudomonadati</taxon>
        <taxon>Pseudomonadota</taxon>
        <taxon>Gammaproteobacteria</taxon>
        <taxon>Enterobacterales</taxon>
        <taxon>Thorselliaceae</taxon>
        <taxon>Thorsellia</taxon>
    </lineage>
</organism>
<keyword evidence="10 12" id="KW-1133">Transmembrane helix</keyword>
<comment type="similarity">
    <text evidence="3 12">Belongs to the UbiA prenyltransferase family.</text>
</comment>
<feature type="transmembrane region" description="Helical" evidence="12">
    <location>
        <begin position="101"/>
        <end position="119"/>
    </location>
</feature>
<dbReference type="AlphaFoldDB" id="A0A1H9Y684"/>
<evidence type="ECO:0000256" key="1">
    <source>
        <dbReference type="ARBA" id="ARBA00001946"/>
    </source>
</evidence>
<dbReference type="FunFam" id="1.10.357.140:FF:000002">
    <property type="entry name" value="4-hydroxybenzoate octaprenyltransferase"/>
    <property type="match status" value="1"/>
</dbReference>
<evidence type="ECO:0000256" key="6">
    <source>
        <dbReference type="ARBA" id="ARBA00022679"/>
    </source>
</evidence>
<dbReference type="EMBL" id="FOHV01000001">
    <property type="protein sequence ID" value="SES64300.1"/>
    <property type="molecule type" value="Genomic_DNA"/>
</dbReference>
<proteinExistence type="inferred from homology"/>
<feature type="transmembrane region" description="Helical" evidence="12">
    <location>
        <begin position="219"/>
        <end position="236"/>
    </location>
</feature>
<dbReference type="GO" id="GO:0008412">
    <property type="term" value="F:4-hydroxybenzoate polyprenyltransferase activity"/>
    <property type="evidence" value="ECO:0007669"/>
    <property type="project" value="UniProtKB-UniRule"/>
</dbReference>